<reference evidence="1" key="1">
    <citation type="submission" date="2016-10" db="EMBL/GenBank/DDBJ databases">
        <title>Sequence of Gallionella enrichment culture.</title>
        <authorList>
            <person name="Poehlein A."/>
            <person name="Muehling M."/>
            <person name="Daniel R."/>
        </authorList>
    </citation>
    <scope>NUCLEOTIDE SEQUENCE</scope>
</reference>
<dbReference type="EMBL" id="MLJW01001003">
    <property type="protein sequence ID" value="OIQ80851.1"/>
    <property type="molecule type" value="Genomic_DNA"/>
</dbReference>
<dbReference type="AlphaFoldDB" id="A0A1J5QTM7"/>
<sequence length="162" mass="17177">MLEVGHAVGERQQLVDLLFVLGEHQLRLAVVQEIGGLLIQHVAIETKAHGADRVGGDFGRHPVRPVVADDADDIAAAEAELDQAEREVVNPRLIIVPGEELPEPEILFAQRDLAAKFPGVETQQLWIGIGLRDPAGVIHHAAVSAGAGVSSGSTRTSSSSPR</sequence>
<accession>A0A1J5QTM7</accession>
<comment type="caution">
    <text evidence="1">The sequence shown here is derived from an EMBL/GenBank/DDBJ whole genome shotgun (WGS) entry which is preliminary data.</text>
</comment>
<protein>
    <submittedName>
        <fullName evidence="1">Uncharacterized protein</fullName>
    </submittedName>
</protein>
<name>A0A1J5QTM7_9ZZZZ</name>
<gene>
    <name evidence="1" type="ORF">GALL_373940</name>
</gene>
<organism evidence="1">
    <name type="scientific">mine drainage metagenome</name>
    <dbReference type="NCBI Taxonomy" id="410659"/>
    <lineage>
        <taxon>unclassified sequences</taxon>
        <taxon>metagenomes</taxon>
        <taxon>ecological metagenomes</taxon>
    </lineage>
</organism>
<proteinExistence type="predicted"/>
<evidence type="ECO:0000313" key="1">
    <source>
        <dbReference type="EMBL" id="OIQ80851.1"/>
    </source>
</evidence>